<name>A0A814FNH1_9BILA</name>
<dbReference type="AlphaFoldDB" id="A0A814FNH1"/>
<proteinExistence type="predicted"/>
<dbReference type="EMBL" id="CAJNOC010003542">
    <property type="protein sequence ID" value="CAF0987354.1"/>
    <property type="molecule type" value="Genomic_DNA"/>
</dbReference>
<reference evidence="1" key="1">
    <citation type="submission" date="2021-02" db="EMBL/GenBank/DDBJ databases">
        <authorList>
            <person name="Nowell W R."/>
        </authorList>
    </citation>
    <scope>NUCLEOTIDE SEQUENCE</scope>
    <source>
        <strain evidence="1">Ploen Becks lab</strain>
    </source>
</reference>
<sequence>MSRSKKKNFSKKKKTPKSTFYYREKKKRDAIESTFNNLYPDFEKNDKITKRNFEELDDTNIINFSNDSSDCEKTFSSNFSRPTIDDYNLNEFTELLSEKKNQDHLTDEEIFEQLKMCCLSLFYTGKMTQDCLTMVLKLIRLSTNLELPTNFREQGDSPPDFEKS</sequence>
<organism evidence="1 2">
    <name type="scientific">Brachionus calyciflorus</name>
    <dbReference type="NCBI Taxonomy" id="104777"/>
    <lineage>
        <taxon>Eukaryota</taxon>
        <taxon>Metazoa</taxon>
        <taxon>Spiralia</taxon>
        <taxon>Gnathifera</taxon>
        <taxon>Rotifera</taxon>
        <taxon>Eurotatoria</taxon>
        <taxon>Monogononta</taxon>
        <taxon>Pseudotrocha</taxon>
        <taxon>Ploima</taxon>
        <taxon>Brachionidae</taxon>
        <taxon>Brachionus</taxon>
    </lineage>
</organism>
<keyword evidence="2" id="KW-1185">Reference proteome</keyword>
<accession>A0A814FNH1</accession>
<dbReference type="Proteomes" id="UP000663879">
    <property type="component" value="Unassembled WGS sequence"/>
</dbReference>
<protein>
    <submittedName>
        <fullName evidence="1">Uncharacterized protein</fullName>
    </submittedName>
</protein>
<gene>
    <name evidence="1" type="ORF">OXX778_LOCUS15736</name>
</gene>
<evidence type="ECO:0000313" key="1">
    <source>
        <dbReference type="EMBL" id="CAF0987354.1"/>
    </source>
</evidence>
<evidence type="ECO:0000313" key="2">
    <source>
        <dbReference type="Proteomes" id="UP000663879"/>
    </source>
</evidence>
<comment type="caution">
    <text evidence="1">The sequence shown here is derived from an EMBL/GenBank/DDBJ whole genome shotgun (WGS) entry which is preliminary data.</text>
</comment>